<dbReference type="PANTHER" id="PTHR47113:SF1">
    <property type="entry name" value="LD09343P"/>
    <property type="match status" value="1"/>
</dbReference>
<comment type="similarity">
    <text evidence="1">Belongs to the tubulin--tyrosine ligase family.</text>
</comment>
<name>A0A914EPV4_9BILA</name>
<dbReference type="GO" id="GO:0019098">
    <property type="term" value="P:reproductive behavior"/>
    <property type="evidence" value="ECO:0007669"/>
    <property type="project" value="UniProtKB-ARBA"/>
</dbReference>
<dbReference type="Gene3D" id="3.30.470.20">
    <property type="entry name" value="ATP-grasp fold, B domain"/>
    <property type="match status" value="1"/>
</dbReference>
<reference evidence="3" key="1">
    <citation type="submission" date="2022-11" db="UniProtKB">
        <authorList>
            <consortium name="WormBaseParasite"/>
        </authorList>
    </citation>
    <scope>IDENTIFICATION</scope>
</reference>
<dbReference type="InterPro" id="IPR004344">
    <property type="entry name" value="TTL/TTLL_fam"/>
</dbReference>
<evidence type="ECO:0000313" key="3">
    <source>
        <dbReference type="WBParaSite" id="ACRNAN_scaffold9298.g6948.t1"/>
    </source>
</evidence>
<dbReference type="InterPro" id="IPR053317">
    <property type="entry name" value="Tubulin_polyglutamylase"/>
</dbReference>
<proteinExistence type="inferred from homology"/>
<evidence type="ECO:0000256" key="1">
    <source>
        <dbReference type="ARBA" id="ARBA00006820"/>
    </source>
</evidence>
<accession>A0A914EPV4</accession>
<dbReference type="AlphaFoldDB" id="A0A914EPV4"/>
<protein>
    <submittedName>
        <fullName evidence="3">Uncharacterized protein</fullName>
    </submittedName>
</protein>
<dbReference type="Pfam" id="PF03133">
    <property type="entry name" value="TTL"/>
    <property type="match status" value="1"/>
</dbReference>
<dbReference type="PROSITE" id="PS51221">
    <property type="entry name" value="TTL"/>
    <property type="match status" value="1"/>
</dbReference>
<dbReference type="SUPFAM" id="SSF56059">
    <property type="entry name" value="Glutathione synthetase ATP-binding domain-like"/>
    <property type="match status" value="1"/>
</dbReference>
<sequence length="418" mass="49533">MENLPKNSEWDVIWSHEYPFFKHDLRPYIETIEPHQLVNHVPGSGFYTSKVSLATAGLKMGVPLAFEIPKEKEKFLKFTQKHPEFLWVQKSNAHRGIKILKIDQLDLETPETFVQKYVENPFLIDGRKFDIGIYTVITSVDPLRVYIYDSDALLRFCPENYEPFDPENVDKYVVADDYTPVWEMPSLKRYYNDLNLNFKETFNAYLKSIRKDPTEIWSQIEEIIRQVFESQNLNMKTSTQGYKNKRSFFELTRFDFMVDQDLKVFLMEANMSPNLSSSHFRQNQLLYEQVLMNVLSLVGVASHFHGVERQNLRNPDLIQSQVSDKDLHTYNHECYERKCERCTEKLICKLCSHCMDDDFREDLRQAYLENLSKRNMKRILPFSGSNSRKSQYETMTEKSKLQEIWTQLKCGNEKILCY</sequence>
<dbReference type="Proteomes" id="UP000887540">
    <property type="component" value="Unplaced"/>
</dbReference>
<organism evidence="2 3">
    <name type="scientific">Acrobeloides nanus</name>
    <dbReference type="NCBI Taxonomy" id="290746"/>
    <lineage>
        <taxon>Eukaryota</taxon>
        <taxon>Metazoa</taxon>
        <taxon>Ecdysozoa</taxon>
        <taxon>Nematoda</taxon>
        <taxon>Chromadorea</taxon>
        <taxon>Rhabditida</taxon>
        <taxon>Tylenchina</taxon>
        <taxon>Cephalobomorpha</taxon>
        <taxon>Cephaloboidea</taxon>
        <taxon>Cephalobidae</taxon>
        <taxon>Acrobeloides</taxon>
    </lineage>
</organism>
<keyword evidence="2" id="KW-1185">Reference proteome</keyword>
<evidence type="ECO:0000313" key="2">
    <source>
        <dbReference type="Proteomes" id="UP000887540"/>
    </source>
</evidence>
<dbReference type="PANTHER" id="PTHR47113">
    <property type="entry name" value="LD09343P"/>
    <property type="match status" value="1"/>
</dbReference>
<dbReference type="WBParaSite" id="ACRNAN_scaffold9298.g6948.t1">
    <property type="protein sequence ID" value="ACRNAN_scaffold9298.g6948.t1"/>
    <property type="gene ID" value="ACRNAN_scaffold9298.g6948"/>
</dbReference>